<proteinExistence type="predicted"/>
<dbReference type="InParanoid" id="A0A6L2PI33"/>
<reference evidence="3" key="2">
    <citation type="submission" date="2020-01" db="EMBL/GenBank/DDBJ databases">
        <title>Draft genome sequence of the Termite Coptotermes fromosanus.</title>
        <authorList>
            <person name="Itakura S."/>
            <person name="Yosikawa Y."/>
            <person name="Umezawa K."/>
        </authorList>
    </citation>
    <scope>NUCLEOTIDE SEQUENCE [LARGE SCALE GENOMIC DNA]</scope>
</reference>
<dbReference type="EMBL" id="BLKM01007484">
    <property type="protein sequence ID" value="GFG30822.1"/>
    <property type="molecule type" value="Genomic_DNA"/>
</dbReference>
<organism evidence="2 3">
    <name type="scientific">Coptotermes formosanus</name>
    <name type="common">Formosan subterranean termite</name>
    <dbReference type="NCBI Taxonomy" id="36987"/>
    <lineage>
        <taxon>Eukaryota</taxon>
        <taxon>Metazoa</taxon>
        <taxon>Ecdysozoa</taxon>
        <taxon>Arthropoda</taxon>
        <taxon>Hexapoda</taxon>
        <taxon>Insecta</taxon>
        <taxon>Pterygota</taxon>
        <taxon>Neoptera</taxon>
        <taxon>Polyneoptera</taxon>
        <taxon>Dictyoptera</taxon>
        <taxon>Blattodea</taxon>
        <taxon>Blattoidea</taxon>
        <taxon>Termitoidae</taxon>
        <taxon>Rhinotermitidae</taxon>
        <taxon>Coptotermes</taxon>
    </lineage>
</organism>
<accession>A0A6L2PI33</accession>
<keyword evidence="3" id="KW-1185">Reference proteome</keyword>
<dbReference type="AlphaFoldDB" id="A0A6L2PI33"/>
<dbReference type="EMBL" id="BLKM01003861">
    <property type="protein sequence ID" value="GFG29901.1"/>
    <property type="molecule type" value="Genomic_DNA"/>
</dbReference>
<evidence type="ECO:0000313" key="2">
    <source>
        <dbReference type="EMBL" id="GFG30822.1"/>
    </source>
</evidence>
<reference evidence="2" key="1">
    <citation type="journal article" date="2020" name="J. Asia-Pac. Entomol.">
        <title>Draft genome sequence of the termite, Coptotermes formosanus: Genetic insights into the pyruvate dehydrogenase complex of the termite.</title>
        <authorList>
            <person name="Itakura S."/>
            <person name="Yosikawa Y."/>
            <person name="Togami Y."/>
            <person name="Umezawa K."/>
        </authorList>
    </citation>
    <scope>NUCLEOTIDE SEQUENCE</scope>
    <source>
        <tissue evidence="2">Head</tissue>
    </source>
</reference>
<dbReference type="Proteomes" id="UP000502823">
    <property type="component" value="Unassembled WGS sequence"/>
</dbReference>
<name>A0A6L2PI33_COPFO</name>
<gene>
    <name evidence="2" type="ORF">Cfor_02256</name>
    <name evidence="1" type="ORF">Cfor_03487</name>
</gene>
<sequence>MTVVSTSYRMGELLTVECASQPSLSPPALTFCVNNRAVSKLTVMERRQHLVGMEGNAQLTL</sequence>
<comment type="caution">
    <text evidence="2">The sequence shown here is derived from an EMBL/GenBank/DDBJ whole genome shotgun (WGS) entry which is preliminary data.</text>
</comment>
<evidence type="ECO:0000313" key="1">
    <source>
        <dbReference type="EMBL" id="GFG29901.1"/>
    </source>
</evidence>
<protein>
    <submittedName>
        <fullName evidence="2">Uncharacterized protein</fullName>
    </submittedName>
</protein>
<evidence type="ECO:0000313" key="3">
    <source>
        <dbReference type="Proteomes" id="UP000502823"/>
    </source>
</evidence>